<dbReference type="PANTHER" id="PTHR42938:SF47">
    <property type="entry name" value="HYDROXYPYRUVATE REDUCTASE"/>
    <property type="match status" value="1"/>
</dbReference>
<feature type="domain" description="D-isomer specific 2-hydroxyacid dehydrogenase NAD-binding" evidence="3">
    <location>
        <begin position="108"/>
        <end position="284"/>
    </location>
</feature>
<dbReference type="EMBL" id="JAQIOY010000003">
    <property type="protein sequence ID" value="MDA7425542.1"/>
    <property type="molecule type" value="Genomic_DNA"/>
</dbReference>
<protein>
    <submittedName>
        <fullName evidence="4">Hydroxyacid dehydrogenase</fullName>
    </submittedName>
</protein>
<dbReference type="SUPFAM" id="SSF51735">
    <property type="entry name" value="NAD(P)-binding Rossmann-fold domains"/>
    <property type="match status" value="1"/>
</dbReference>
<dbReference type="Gene3D" id="3.40.50.720">
    <property type="entry name" value="NAD(P)-binding Rossmann-like Domain"/>
    <property type="match status" value="2"/>
</dbReference>
<dbReference type="RefSeq" id="WP_271432874.1">
    <property type="nucleotide sequence ID" value="NZ_JAQIOY010000003.1"/>
</dbReference>
<evidence type="ECO:0000259" key="3">
    <source>
        <dbReference type="Pfam" id="PF02826"/>
    </source>
</evidence>
<dbReference type="InterPro" id="IPR006140">
    <property type="entry name" value="D-isomer_DH_NAD-bd"/>
</dbReference>
<comment type="similarity">
    <text evidence="1">Belongs to the D-isomer specific 2-hydroxyacid dehydrogenase family.</text>
</comment>
<dbReference type="SUPFAM" id="SSF52283">
    <property type="entry name" value="Formate/glycerate dehydrogenase catalytic domain-like"/>
    <property type="match status" value="1"/>
</dbReference>
<dbReference type="PANTHER" id="PTHR42938">
    <property type="entry name" value="FORMATE DEHYDROGENASE 1"/>
    <property type="match status" value="1"/>
</dbReference>
<gene>
    <name evidence="4" type="ORF">PFY00_12455</name>
</gene>
<name>A0ABT4XUA3_9RHOB</name>
<sequence>MPRLLVAGKLHPSGVARLEQLSAEGVDITHVQEISEPSYAPYIDEADALVIRTQPLSAETIAKAKRLKVVSRHGVGYDAVDLQALNSRKIALAVAGDVNSISVAEHAMMQLLAGAKQAIRADRAVRNPDDWGWRNRLEQREIFGKNLFIIGFGRAGQRLAKMASGFDMQVRAYDPYLQANGWPTDTAEPEASLKEGLAWADYLSLHLPRGDKPLLAEPEFAAMKPGIVIANTARGGIICEKALASALASGRVHAAGIDVFETEPPTPDLPLADLSNTILSPHTAGLTEEASERMALASIENAMNYLNQTIDPALIVNRNALT</sequence>
<comment type="caution">
    <text evidence="4">The sequence shown here is derived from an EMBL/GenBank/DDBJ whole genome shotgun (WGS) entry which is preliminary data.</text>
</comment>
<evidence type="ECO:0000259" key="2">
    <source>
        <dbReference type="Pfam" id="PF00389"/>
    </source>
</evidence>
<dbReference type="Pfam" id="PF00389">
    <property type="entry name" value="2-Hacid_dh"/>
    <property type="match status" value="1"/>
</dbReference>
<dbReference type="InterPro" id="IPR036291">
    <property type="entry name" value="NAD(P)-bd_dom_sf"/>
</dbReference>
<accession>A0ABT4XUA3</accession>
<reference evidence="4 5" key="1">
    <citation type="submission" date="2023-01" db="EMBL/GenBank/DDBJ databases">
        <title>Thalassococcus onchidii sp. nov., isolated from a marine invertebrate from the South China Sea.</title>
        <authorList>
            <person name="Xu S."/>
            <person name="Liu Z."/>
            <person name="Xu Y."/>
        </authorList>
    </citation>
    <scope>NUCLEOTIDE SEQUENCE [LARGE SCALE GENOMIC DNA]</scope>
    <source>
        <strain evidence="4 5">KCTC 32084</strain>
    </source>
</reference>
<evidence type="ECO:0000256" key="1">
    <source>
        <dbReference type="RuleBase" id="RU003719"/>
    </source>
</evidence>
<dbReference type="CDD" id="cd12173">
    <property type="entry name" value="PGDH_4"/>
    <property type="match status" value="1"/>
</dbReference>
<feature type="domain" description="D-isomer specific 2-hydroxyacid dehydrogenase catalytic" evidence="2">
    <location>
        <begin position="5"/>
        <end position="309"/>
    </location>
</feature>
<keyword evidence="5" id="KW-1185">Reference proteome</keyword>
<evidence type="ECO:0000313" key="4">
    <source>
        <dbReference type="EMBL" id="MDA7425542.1"/>
    </source>
</evidence>
<proteinExistence type="inferred from homology"/>
<dbReference type="Proteomes" id="UP001210720">
    <property type="component" value="Unassembled WGS sequence"/>
</dbReference>
<dbReference type="InterPro" id="IPR006139">
    <property type="entry name" value="D-isomer_2_OHA_DH_cat_dom"/>
</dbReference>
<evidence type="ECO:0000313" key="5">
    <source>
        <dbReference type="Proteomes" id="UP001210720"/>
    </source>
</evidence>
<organism evidence="4 5">
    <name type="scientific">Thalassococcus lentus</name>
    <dbReference type="NCBI Taxonomy" id="1210524"/>
    <lineage>
        <taxon>Bacteria</taxon>
        <taxon>Pseudomonadati</taxon>
        <taxon>Pseudomonadota</taxon>
        <taxon>Alphaproteobacteria</taxon>
        <taxon>Rhodobacterales</taxon>
        <taxon>Roseobacteraceae</taxon>
        <taxon>Thalassococcus</taxon>
    </lineage>
</organism>
<keyword evidence="1" id="KW-0560">Oxidoreductase</keyword>
<dbReference type="Pfam" id="PF02826">
    <property type="entry name" value="2-Hacid_dh_C"/>
    <property type="match status" value="1"/>
</dbReference>